<evidence type="ECO:0000313" key="1">
    <source>
        <dbReference type="EMBL" id="CAD9109928.1"/>
    </source>
</evidence>
<sequence>MPGGIPMTLQGLEHRVVLGSRTFKGIVEMYNWMRGWGFIKAAPGSAFPPNVMAKIKQQQEDAARRGKNTSDMMLYFRKDDLNDGVEIDKGKEVTYKIYTDDKGAGACEVH</sequence>
<dbReference type="InterPro" id="IPR012340">
    <property type="entry name" value="NA-bd_OB-fold"/>
</dbReference>
<protein>
    <submittedName>
        <fullName evidence="1">Uncharacterized protein</fullName>
    </submittedName>
</protein>
<gene>
    <name evidence="1" type="ORF">ACAT0790_LOCUS11858</name>
</gene>
<accession>A0A7S1PYW3</accession>
<proteinExistence type="predicted"/>
<dbReference type="EMBL" id="HBGE01019771">
    <property type="protein sequence ID" value="CAD9109928.1"/>
    <property type="molecule type" value="Transcribed_RNA"/>
</dbReference>
<dbReference type="Gene3D" id="2.40.50.140">
    <property type="entry name" value="Nucleic acid-binding proteins"/>
    <property type="match status" value="1"/>
</dbReference>
<dbReference type="AlphaFoldDB" id="A0A7S1PYW3"/>
<name>A0A7S1PYW3_ALECA</name>
<reference evidence="1" key="1">
    <citation type="submission" date="2021-01" db="EMBL/GenBank/DDBJ databases">
        <authorList>
            <person name="Corre E."/>
            <person name="Pelletier E."/>
            <person name="Niang G."/>
            <person name="Scheremetjew M."/>
            <person name="Finn R."/>
            <person name="Kale V."/>
            <person name="Holt S."/>
            <person name="Cochrane G."/>
            <person name="Meng A."/>
            <person name="Brown T."/>
            <person name="Cohen L."/>
        </authorList>
    </citation>
    <scope>NUCLEOTIDE SEQUENCE</scope>
    <source>
        <strain evidence="1">OF101</strain>
    </source>
</reference>
<organism evidence="1">
    <name type="scientific">Alexandrium catenella</name>
    <name type="common">Red tide dinoflagellate</name>
    <name type="synonym">Gonyaulax catenella</name>
    <dbReference type="NCBI Taxonomy" id="2925"/>
    <lineage>
        <taxon>Eukaryota</taxon>
        <taxon>Sar</taxon>
        <taxon>Alveolata</taxon>
        <taxon>Dinophyceae</taxon>
        <taxon>Gonyaulacales</taxon>
        <taxon>Pyrocystaceae</taxon>
        <taxon>Alexandrium</taxon>
    </lineage>
</organism>